<protein>
    <recommendedName>
        <fullName evidence="4">Lipoprotein</fullName>
    </recommendedName>
</protein>
<keyword evidence="3" id="KW-1185">Reference proteome</keyword>
<dbReference type="Proteomes" id="UP000198757">
    <property type="component" value="Unassembled WGS sequence"/>
</dbReference>
<accession>A0A1G6U9H9</accession>
<reference evidence="3" key="1">
    <citation type="submission" date="2016-10" db="EMBL/GenBank/DDBJ databases">
        <authorList>
            <person name="Varghese N."/>
            <person name="Submissions S."/>
        </authorList>
    </citation>
    <scope>NUCLEOTIDE SEQUENCE [LARGE SCALE GENOMIC DNA]</scope>
    <source>
        <strain evidence="3">DSM 25811 / CCM 8410 / LMG 26954 / E90</strain>
    </source>
</reference>
<gene>
    <name evidence="2" type="ORF">SAMN04487894_108193</name>
</gene>
<feature type="signal peptide" evidence="1">
    <location>
        <begin position="1"/>
        <end position="32"/>
    </location>
</feature>
<organism evidence="2 3">
    <name type="scientific">Niabella drilacis (strain DSM 25811 / CCM 8410 / CCUG 62505 / LMG 26954 / E90)</name>
    <dbReference type="NCBI Taxonomy" id="1285928"/>
    <lineage>
        <taxon>Bacteria</taxon>
        <taxon>Pseudomonadati</taxon>
        <taxon>Bacteroidota</taxon>
        <taxon>Chitinophagia</taxon>
        <taxon>Chitinophagales</taxon>
        <taxon>Chitinophagaceae</taxon>
        <taxon>Niabella</taxon>
    </lineage>
</organism>
<sequence>MCTSRYTKFRKGSGVFLLSCILLMTLLCSCTGQQTERMERSPDNQEQIRLVRYSNAGGMLGWTETLVIRPDSVLYNTLMAAKDNRRTAFAERNTGQQWDELTRSLDLKAIKKVISGMSQQPVDGTDQTYTVVTSRGSYQFTNPDFSVHPDTALEKWVSLIQRLAGAYYQKSL</sequence>
<evidence type="ECO:0000313" key="2">
    <source>
        <dbReference type="EMBL" id="SDD37963.1"/>
    </source>
</evidence>
<feature type="chain" id="PRO_5011695184" description="Lipoprotein" evidence="1">
    <location>
        <begin position="33"/>
        <end position="172"/>
    </location>
</feature>
<evidence type="ECO:0000313" key="3">
    <source>
        <dbReference type="Proteomes" id="UP000198757"/>
    </source>
</evidence>
<keyword evidence="1" id="KW-0732">Signal</keyword>
<dbReference type="EMBL" id="FMZO01000008">
    <property type="protein sequence ID" value="SDD37963.1"/>
    <property type="molecule type" value="Genomic_DNA"/>
</dbReference>
<dbReference type="AlphaFoldDB" id="A0A1G6U9H9"/>
<evidence type="ECO:0008006" key="4">
    <source>
        <dbReference type="Google" id="ProtNLM"/>
    </source>
</evidence>
<evidence type="ECO:0000256" key="1">
    <source>
        <dbReference type="SAM" id="SignalP"/>
    </source>
</evidence>
<dbReference type="PROSITE" id="PS51257">
    <property type="entry name" value="PROKAR_LIPOPROTEIN"/>
    <property type="match status" value="1"/>
</dbReference>
<proteinExistence type="predicted"/>
<dbReference type="STRING" id="1285928.SAMN04487894_108193"/>
<name>A0A1G6U9H9_NIADE</name>